<evidence type="ECO:0000256" key="3">
    <source>
        <dbReference type="ARBA" id="ARBA00022840"/>
    </source>
</evidence>
<dbReference type="PANTHER" id="PTHR32039">
    <property type="entry name" value="MAGNESIUM-CHELATASE SUBUNIT CHLI"/>
    <property type="match status" value="1"/>
</dbReference>
<dbReference type="Gene3D" id="3.30.230.10">
    <property type="match status" value="1"/>
</dbReference>
<dbReference type="GO" id="GO:0005524">
    <property type="term" value="F:ATP binding"/>
    <property type="evidence" value="ECO:0007669"/>
    <property type="project" value="UniProtKB-KW"/>
</dbReference>
<accession>A0A7V8VF70</accession>
<dbReference type="InterPro" id="IPR045006">
    <property type="entry name" value="CHLI-like"/>
</dbReference>
<gene>
    <name evidence="5" type="ORF">H0921_12120</name>
</gene>
<dbReference type="Pfam" id="PF01078">
    <property type="entry name" value="Mg_chelatase"/>
    <property type="match status" value="1"/>
</dbReference>
<dbReference type="InterPro" id="IPR025158">
    <property type="entry name" value="Mg_chelat-rel_C"/>
</dbReference>
<dbReference type="SMART" id="SM00382">
    <property type="entry name" value="AAA"/>
    <property type="match status" value="1"/>
</dbReference>
<dbReference type="InterPro" id="IPR001208">
    <property type="entry name" value="MCM_dom"/>
</dbReference>
<evidence type="ECO:0000256" key="1">
    <source>
        <dbReference type="ARBA" id="ARBA00006354"/>
    </source>
</evidence>
<comment type="similarity">
    <text evidence="1">Belongs to the Mg-chelatase subunits D/I family. ComM subfamily.</text>
</comment>
<protein>
    <submittedName>
        <fullName evidence="5">YifB family Mg chelatase-like AAA ATPase</fullName>
    </submittedName>
</protein>
<keyword evidence="6" id="KW-1185">Reference proteome</keyword>
<dbReference type="Pfam" id="PF13541">
    <property type="entry name" value="ChlI"/>
    <property type="match status" value="1"/>
</dbReference>
<evidence type="ECO:0000259" key="4">
    <source>
        <dbReference type="PROSITE" id="PS50051"/>
    </source>
</evidence>
<dbReference type="SUPFAM" id="SSF52540">
    <property type="entry name" value="P-loop containing nucleoside triphosphate hydrolases"/>
    <property type="match status" value="1"/>
</dbReference>
<dbReference type="EMBL" id="JACEFB010000009">
    <property type="protein sequence ID" value="MBA2226909.1"/>
    <property type="molecule type" value="Genomic_DNA"/>
</dbReference>
<name>A0A7V8VF70_9BACT</name>
<comment type="caution">
    <text evidence="5">The sequence shown here is derived from an EMBL/GenBank/DDBJ whole genome shotgun (WGS) entry which is preliminary data.</text>
</comment>
<dbReference type="InterPro" id="IPR004482">
    <property type="entry name" value="Mg_chelat-rel"/>
</dbReference>
<dbReference type="Pfam" id="PF13335">
    <property type="entry name" value="Mg_chelatase_C"/>
    <property type="match status" value="1"/>
</dbReference>
<feature type="domain" description="MCM C-terminal AAA(+) ATPase" evidence="4">
    <location>
        <begin position="233"/>
        <end position="424"/>
    </location>
</feature>
<dbReference type="SUPFAM" id="SSF54211">
    <property type="entry name" value="Ribosomal protein S5 domain 2-like"/>
    <property type="match status" value="1"/>
</dbReference>
<sequence>MPSDRSPQDKKRQREEEFGHLLRQEHSLNAGFLHGLKGQIVEIQARAVEVLPTPRSWPNAVVITGMERGDAQQALLRINAALTKYGMSKSPVIIQVHCTPAMMSKYGSWLDLPLAIILLQCAGYLPDLPPTVEGDYVLVGELGLHGEVRRVPGILAIAEATRPEQTLIVPTGNERECALIAASPGRQHGRIAAVSMLDEVIEFFQGKRTFDNVLNQLISLEPFGRKPIDFGRIKGQEQAKEAALLCAAGGHNLLFIGPPGEGKSLLANAIAGILPRLTVEEQIELTRIYSAAGQLERDGQIVTQRPFRAVHHTISKQALVGGGTLKLQPGEVTLAHLGILFLDELPEFRRDTLEALRQPLESGQITISRTHAAFTFPCRFTLVAAMNPCPCGYAGTERCTCSPTAVAKYQKRLSGPLLDRIDLVVELQPLTLEERFSETTDGQTELLRQKVEAARARQTARFQGTAIGCNAAIPAGRILDYCRFSPAGLEHYKQRVAQANISTRLTDRLARVARTIADLDNSDSIEPPHVDRAATFVLDQRLNFAPAAETESPA</sequence>
<dbReference type="InterPro" id="IPR014721">
    <property type="entry name" value="Ribsml_uS5_D2-typ_fold_subgr"/>
</dbReference>
<organism evidence="5 6">
    <name type="scientific">Thermogemmata fonticola</name>
    <dbReference type="NCBI Taxonomy" id="2755323"/>
    <lineage>
        <taxon>Bacteria</taxon>
        <taxon>Pseudomonadati</taxon>
        <taxon>Planctomycetota</taxon>
        <taxon>Planctomycetia</taxon>
        <taxon>Gemmatales</taxon>
        <taxon>Gemmataceae</taxon>
        <taxon>Thermogemmata</taxon>
    </lineage>
</organism>
<reference evidence="5 6" key="1">
    <citation type="submission" date="2020-07" db="EMBL/GenBank/DDBJ databases">
        <title>Thermogemmata thermophila gen. nov., sp. nov., a novel moderate thermophilic planctomycete from a Kamchatka hot spring.</title>
        <authorList>
            <person name="Elcheninov A.G."/>
            <person name="Podosokorskaya O.A."/>
            <person name="Kovaleva O.L."/>
            <person name="Novikov A."/>
            <person name="Bonch-Osmolovskaya E.A."/>
            <person name="Toshchakov S.V."/>
            <person name="Kublanov I.V."/>
        </authorList>
    </citation>
    <scope>NUCLEOTIDE SEQUENCE [LARGE SCALE GENOMIC DNA]</scope>
    <source>
        <strain evidence="5 6">2918</strain>
    </source>
</reference>
<evidence type="ECO:0000313" key="5">
    <source>
        <dbReference type="EMBL" id="MBA2226909.1"/>
    </source>
</evidence>
<keyword evidence="3" id="KW-0067">ATP-binding</keyword>
<dbReference type="Proteomes" id="UP000542342">
    <property type="component" value="Unassembled WGS sequence"/>
</dbReference>
<dbReference type="NCBIfam" id="TIGR00368">
    <property type="entry name" value="YifB family Mg chelatase-like AAA ATPase"/>
    <property type="match status" value="1"/>
</dbReference>
<dbReference type="PROSITE" id="PS50051">
    <property type="entry name" value="MCM_2"/>
    <property type="match status" value="1"/>
</dbReference>
<dbReference type="AlphaFoldDB" id="A0A7V8VF70"/>
<evidence type="ECO:0000256" key="2">
    <source>
        <dbReference type="ARBA" id="ARBA00022741"/>
    </source>
</evidence>
<dbReference type="InterPro" id="IPR027417">
    <property type="entry name" value="P-loop_NTPase"/>
</dbReference>
<dbReference type="InterPro" id="IPR020568">
    <property type="entry name" value="Ribosomal_Su5_D2-typ_SF"/>
</dbReference>
<dbReference type="InterPro" id="IPR003593">
    <property type="entry name" value="AAA+_ATPase"/>
</dbReference>
<dbReference type="InterPro" id="IPR000523">
    <property type="entry name" value="Mg_chelatse_chII-like_cat_dom"/>
</dbReference>
<keyword evidence="2" id="KW-0547">Nucleotide-binding</keyword>
<proteinExistence type="inferred from homology"/>
<evidence type="ECO:0000313" key="6">
    <source>
        <dbReference type="Proteomes" id="UP000542342"/>
    </source>
</evidence>
<dbReference type="GO" id="GO:0003677">
    <property type="term" value="F:DNA binding"/>
    <property type="evidence" value="ECO:0007669"/>
    <property type="project" value="InterPro"/>
</dbReference>
<dbReference type="PANTHER" id="PTHR32039:SF7">
    <property type="entry name" value="COMPETENCE PROTEIN COMM"/>
    <property type="match status" value="1"/>
</dbReference>
<dbReference type="Gene3D" id="3.40.50.300">
    <property type="entry name" value="P-loop containing nucleotide triphosphate hydrolases"/>
    <property type="match status" value="1"/>
</dbReference>
<dbReference type="RefSeq" id="WP_194538434.1">
    <property type="nucleotide sequence ID" value="NZ_JACEFB010000009.1"/>
</dbReference>